<dbReference type="RefSeq" id="WP_264485953.1">
    <property type="nucleotide sequence ID" value="NZ_JAPDDT010000001.1"/>
</dbReference>
<evidence type="ECO:0000256" key="3">
    <source>
        <dbReference type="ARBA" id="ARBA00012417"/>
    </source>
</evidence>
<evidence type="ECO:0000313" key="14">
    <source>
        <dbReference type="EMBL" id="MCW1921844.1"/>
    </source>
</evidence>
<protein>
    <recommendedName>
        <fullName evidence="4">Error-prone DNA polymerase</fullName>
        <ecNumber evidence="3">2.7.7.7</ecNumber>
    </recommendedName>
</protein>
<keyword evidence="10" id="KW-0239">DNA-directed DNA polymerase</keyword>
<keyword evidence="6 14" id="KW-0808">Transferase</keyword>
<dbReference type="PANTHER" id="PTHR32294:SF4">
    <property type="entry name" value="ERROR-PRONE DNA POLYMERASE"/>
    <property type="match status" value="1"/>
</dbReference>
<comment type="catalytic activity">
    <reaction evidence="12">
        <text>DNA(n) + a 2'-deoxyribonucleoside 5'-triphosphate = DNA(n+1) + diphosphate</text>
        <dbReference type="Rhea" id="RHEA:22508"/>
        <dbReference type="Rhea" id="RHEA-COMP:17339"/>
        <dbReference type="Rhea" id="RHEA-COMP:17340"/>
        <dbReference type="ChEBI" id="CHEBI:33019"/>
        <dbReference type="ChEBI" id="CHEBI:61560"/>
        <dbReference type="ChEBI" id="CHEBI:173112"/>
        <dbReference type="EC" id="2.7.7.7"/>
    </reaction>
</comment>
<evidence type="ECO:0000256" key="12">
    <source>
        <dbReference type="ARBA" id="ARBA00049244"/>
    </source>
</evidence>
<dbReference type="InterPro" id="IPR004805">
    <property type="entry name" value="DnaE2/DnaE/PolC"/>
</dbReference>
<dbReference type="PANTHER" id="PTHR32294">
    <property type="entry name" value="DNA POLYMERASE III SUBUNIT ALPHA"/>
    <property type="match status" value="1"/>
</dbReference>
<evidence type="ECO:0000259" key="13">
    <source>
        <dbReference type="SMART" id="SM00481"/>
    </source>
</evidence>
<dbReference type="InterPro" id="IPR040982">
    <property type="entry name" value="DNA_pol3_finger"/>
</dbReference>
<comment type="similarity">
    <text evidence="2">Belongs to the DNA polymerase type-C family. DnaE2 subfamily.</text>
</comment>
<dbReference type="Pfam" id="PF02811">
    <property type="entry name" value="PHP"/>
    <property type="match status" value="1"/>
</dbReference>
<keyword evidence="7 14" id="KW-0548">Nucleotidyltransferase</keyword>
<evidence type="ECO:0000256" key="4">
    <source>
        <dbReference type="ARBA" id="ARBA00017273"/>
    </source>
</evidence>
<dbReference type="SMART" id="SM00481">
    <property type="entry name" value="POLIIIAc"/>
    <property type="match status" value="1"/>
</dbReference>
<evidence type="ECO:0000256" key="10">
    <source>
        <dbReference type="ARBA" id="ARBA00022932"/>
    </source>
</evidence>
<dbReference type="SUPFAM" id="SSF89550">
    <property type="entry name" value="PHP domain-like"/>
    <property type="match status" value="1"/>
</dbReference>
<evidence type="ECO:0000256" key="8">
    <source>
        <dbReference type="ARBA" id="ARBA00022705"/>
    </source>
</evidence>
<evidence type="ECO:0000256" key="6">
    <source>
        <dbReference type="ARBA" id="ARBA00022679"/>
    </source>
</evidence>
<evidence type="ECO:0000256" key="7">
    <source>
        <dbReference type="ARBA" id="ARBA00022695"/>
    </source>
</evidence>
<comment type="caution">
    <text evidence="14">The sequence shown here is derived from an EMBL/GenBank/DDBJ whole genome shotgun (WGS) entry which is preliminary data.</text>
</comment>
<dbReference type="Gene3D" id="3.20.20.140">
    <property type="entry name" value="Metal-dependent hydrolases"/>
    <property type="match status" value="1"/>
</dbReference>
<sequence length="1061" mass="119173">MKARHPFHEFHARSAFSFLRGASDPEILMERAGQVGLTTIAVTDHEGFYGSARAYHEACKRGIRAITGATLEIDGAHVPVICATRKGYRILSRHLTNRRLDKIVAHAEMNCGDLIALTGDREGPVIRHLLRDDRDAALHAARGLIHTFGHGNVYVEILRHGLRDDARLNRSLIDLARHLRLPLLASNAPLYAMRENRLLADAFTCLRHHTSLDAAGRLLEPNGERHLKSPPRMAQLFADLPEALENTQELSDRIDFTLEKLGYEFPCHEDETGRLMGLDEQTQCLREKCETGARWRYKKVTPEIQAQINKELALIGRLELSGYFLIVQDIVKYARDQGILCQGRGSAANSVVCYVLGITSIDAVAQKLVFERFLSEGPSKNEYKSWPDIDIDFPSGDQREKVIQYVFKKYGARGAAMTANVITYRGKSAFREMSKVLGFPPSIADRFSSLGSTPYHWKRSDTEAPPTPEEIEAERQEVFESQMANLLPPSHPRLVALEKLYHAVLGLPRHLGQHSGGIVICNQGLDEVVPIQPASMPGRTIVQWDKDDCEDLGLVKIDLLGLGMLAAMENMIEIRRRTEPEFELARIDLEDKKVYDLMQRSDTVGTFQVESRAQMATLSILQPTKFYEVAIQVAIVRPGPIVGGLLHPYLRRRKGVEKADWIHPKFEPVLERTLGVPLFQEQVLKMAEIIAGFTGNEAAQLRKAMSFNRSNKRMIEVTDKLRERMVERGVSKEVQDKVVDAVGNFSLYGFPESHALSFASIAYWSCWFKVHEPAAFYAGLLNNQPMGFYSAHSLIQDAKHHGIHVLPVSCLHSLVITGVVDKETLRLGLHRLRGVSKETQERILREREGVPFDSLEDFLYRVAPNAKERRILAKSGALNDLPKVGHRRKAMWQVELPLYGDLFDASERETEEEEGEVLAAMSLPERLASDLAIQGASTGPHPMKLWRRSHPELKLVNAQELQNLPHGLPARVGGLVICRQRPSTAKGHCFISLEDETGISNLFVKKENFQRLRLTIVSEPFLMAAGRVQIAEGGMRTIYVDEVYPLPGAEPVHAADSHDFH</sequence>
<dbReference type="CDD" id="cd04485">
    <property type="entry name" value="DnaE_OBF"/>
    <property type="match status" value="1"/>
</dbReference>
<dbReference type="InterPro" id="IPR003141">
    <property type="entry name" value="Pol/His_phosphatase_N"/>
</dbReference>
<name>A0ABT3GE45_9BACT</name>
<dbReference type="Pfam" id="PF17657">
    <property type="entry name" value="DNA_pol3_finger"/>
    <property type="match status" value="1"/>
</dbReference>
<keyword evidence="8" id="KW-0235">DNA replication</keyword>
<keyword evidence="15" id="KW-1185">Reference proteome</keyword>
<dbReference type="SUPFAM" id="SSF160975">
    <property type="entry name" value="AF1531-like"/>
    <property type="match status" value="1"/>
</dbReference>
<dbReference type="Pfam" id="PF14579">
    <property type="entry name" value="HHH_6"/>
    <property type="match status" value="1"/>
</dbReference>
<evidence type="ECO:0000313" key="15">
    <source>
        <dbReference type="Proteomes" id="UP001320876"/>
    </source>
</evidence>
<keyword evidence="11" id="KW-0234">DNA repair</keyword>
<dbReference type="Proteomes" id="UP001320876">
    <property type="component" value="Unassembled WGS sequence"/>
</dbReference>
<dbReference type="InterPro" id="IPR029460">
    <property type="entry name" value="DNAPol_HHH"/>
</dbReference>
<dbReference type="NCBIfam" id="NF004225">
    <property type="entry name" value="PRK05672.1"/>
    <property type="match status" value="1"/>
</dbReference>
<evidence type="ECO:0000256" key="5">
    <source>
        <dbReference type="ARBA" id="ARBA00022490"/>
    </source>
</evidence>
<dbReference type="Pfam" id="PF01336">
    <property type="entry name" value="tRNA_anti-codon"/>
    <property type="match status" value="1"/>
</dbReference>
<dbReference type="Gene3D" id="1.10.150.870">
    <property type="match status" value="1"/>
</dbReference>
<gene>
    <name evidence="14" type="ORF">OKA05_04725</name>
</gene>
<dbReference type="Pfam" id="PF07733">
    <property type="entry name" value="DNA_pol3_alpha"/>
    <property type="match status" value="1"/>
</dbReference>
<comment type="subcellular location">
    <subcellularLocation>
        <location evidence="1">Cytoplasm</location>
    </subcellularLocation>
</comment>
<dbReference type="EMBL" id="JAPDDT010000001">
    <property type="protein sequence ID" value="MCW1921844.1"/>
    <property type="molecule type" value="Genomic_DNA"/>
</dbReference>
<evidence type="ECO:0000256" key="1">
    <source>
        <dbReference type="ARBA" id="ARBA00004496"/>
    </source>
</evidence>
<dbReference type="InterPro" id="IPR004013">
    <property type="entry name" value="PHP_dom"/>
</dbReference>
<dbReference type="EC" id="2.7.7.7" evidence="3"/>
<evidence type="ECO:0000256" key="11">
    <source>
        <dbReference type="ARBA" id="ARBA00023204"/>
    </source>
</evidence>
<dbReference type="NCBIfam" id="TIGR00594">
    <property type="entry name" value="polc"/>
    <property type="match status" value="1"/>
</dbReference>
<evidence type="ECO:0000256" key="2">
    <source>
        <dbReference type="ARBA" id="ARBA00007391"/>
    </source>
</evidence>
<dbReference type="InterPro" id="IPR011708">
    <property type="entry name" value="DNA_pol3_alpha_NTPase_dom"/>
</dbReference>
<accession>A0ABT3GE45</accession>
<dbReference type="InterPro" id="IPR004365">
    <property type="entry name" value="NA-bd_OB_tRNA"/>
</dbReference>
<proteinExistence type="inferred from homology"/>
<dbReference type="InterPro" id="IPR016195">
    <property type="entry name" value="Pol/histidinol_Pase-like"/>
</dbReference>
<dbReference type="GO" id="GO:0003887">
    <property type="term" value="F:DNA-directed DNA polymerase activity"/>
    <property type="evidence" value="ECO:0007669"/>
    <property type="project" value="UniProtKB-EC"/>
</dbReference>
<feature type="domain" description="Polymerase/histidinol phosphatase N-terminal" evidence="13">
    <location>
        <begin position="8"/>
        <end position="75"/>
    </location>
</feature>
<reference evidence="14 15" key="1">
    <citation type="submission" date="2022-10" db="EMBL/GenBank/DDBJ databases">
        <title>Luteolibacter arcticus strain CCTCC AB 2014275, whole genome shotgun sequencing project.</title>
        <authorList>
            <person name="Zhao G."/>
            <person name="Shen L."/>
        </authorList>
    </citation>
    <scope>NUCLEOTIDE SEQUENCE [LARGE SCALE GENOMIC DNA]</scope>
    <source>
        <strain evidence="14 15">CCTCC AB 2014275</strain>
    </source>
</reference>
<keyword evidence="9" id="KW-0227">DNA damage</keyword>
<keyword evidence="5" id="KW-0963">Cytoplasm</keyword>
<evidence type="ECO:0000256" key="9">
    <source>
        <dbReference type="ARBA" id="ARBA00022763"/>
    </source>
</evidence>
<organism evidence="14 15">
    <name type="scientific">Luteolibacter arcticus</name>
    <dbReference type="NCBI Taxonomy" id="1581411"/>
    <lineage>
        <taxon>Bacteria</taxon>
        <taxon>Pseudomonadati</taxon>
        <taxon>Verrucomicrobiota</taxon>
        <taxon>Verrucomicrobiia</taxon>
        <taxon>Verrucomicrobiales</taxon>
        <taxon>Verrucomicrobiaceae</taxon>
        <taxon>Luteolibacter</taxon>
    </lineage>
</organism>